<dbReference type="KEGG" id="emc:129327045"/>
<feature type="domain" description="C-type lectin" evidence="3">
    <location>
        <begin position="25"/>
        <end position="93"/>
    </location>
</feature>
<accession>A0AA97J4Y0</accession>
<gene>
    <name evidence="5" type="primary">LOC129327045</name>
</gene>
<evidence type="ECO:0000256" key="1">
    <source>
        <dbReference type="ARBA" id="ARBA00004401"/>
    </source>
</evidence>
<dbReference type="AlphaFoldDB" id="A0AA97J4Y0"/>
<dbReference type="PANTHER" id="PTHR45710:SF8">
    <property type="entry name" value="RERATING FAMILY MEMBER 4"/>
    <property type="match status" value="1"/>
</dbReference>
<evidence type="ECO:0000259" key="3">
    <source>
        <dbReference type="PROSITE" id="PS50041"/>
    </source>
</evidence>
<dbReference type="Proteomes" id="UP001190640">
    <property type="component" value="Chromosome 4"/>
</dbReference>
<comment type="subcellular location">
    <subcellularLocation>
        <location evidence="1">Cell membrane</location>
        <topology evidence="1">Single-pass type II membrane protein</topology>
    </subcellularLocation>
</comment>
<dbReference type="PROSITE" id="PS50041">
    <property type="entry name" value="C_TYPE_LECTIN_2"/>
    <property type="match status" value="1"/>
</dbReference>
<dbReference type="InterPro" id="IPR001304">
    <property type="entry name" value="C-type_lectin-like"/>
</dbReference>
<keyword evidence="4" id="KW-1185">Reference proteome</keyword>
<dbReference type="SUPFAM" id="SSF56436">
    <property type="entry name" value="C-type lectin-like"/>
    <property type="match status" value="1"/>
</dbReference>
<proteinExistence type="predicted"/>
<dbReference type="InterPro" id="IPR033992">
    <property type="entry name" value="NKR-like_CTLD"/>
</dbReference>
<name>A0AA97J4Y0_EUBMA</name>
<dbReference type="GO" id="GO:0030246">
    <property type="term" value="F:carbohydrate binding"/>
    <property type="evidence" value="ECO:0007669"/>
    <property type="project" value="UniProtKB-KW"/>
</dbReference>
<dbReference type="CDD" id="cd03593">
    <property type="entry name" value="CLECT_NK_receptors_like"/>
    <property type="match status" value="1"/>
</dbReference>
<dbReference type="SMART" id="SM00034">
    <property type="entry name" value="CLECT"/>
    <property type="match status" value="1"/>
</dbReference>
<protein>
    <submittedName>
        <fullName evidence="5">Natural killer cells antigen CD94-like</fullName>
    </submittedName>
</protein>
<dbReference type="Gene3D" id="3.10.100.10">
    <property type="entry name" value="Mannose-Binding Protein A, subunit A"/>
    <property type="match status" value="1"/>
</dbReference>
<evidence type="ECO:0000313" key="5">
    <source>
        <dbReference type="RefSeq" id="XP_054831443.1"/>
    </source>
</evidence>
<dbReference type="RefSeq" id="XP_054831443.1">
    <property type="nucleotide sequence ID" value="XM_054975468.1"/>
</dbReference>
<dbReference type="GeneID" id="129327045"/>
<dbReference type="PANTHER" id="PTHR45710">
    <property type="entry name" value="C-TYPE LECTIN DOMAIN-CONTAINING PROTEIN 180"/>
    <property type="match status" value="1"/>
</dbReference>
<organism evidence="4 5">
    <name type="scientific">Eublepharis macularius</name>
    <name type="common">Leopard gecko</name>
    <name type="synonym">Cyrtodactylus macularius</name>
    <dbReference type="NCBI Taxonomy" id="481883"/>
    <lineage>
        <taxon>Eukaryota</taxon>
        <taxon>Metazoa</taxon>
        <taxon>Chordata</taxon>
        <taxon>Craniata</taxon>
        <taxon>Vertebrata</taxon>
        <taxon>Euteleostomi</taxon>
        <taxon>Lepidosauria</taxon>
        <taxon>Squamata</taxon>
        <taxon>Bifurcata</taxon>
        <taxon>Gekkota</taxon>
        <taxon>Eublepharidae</taxon>
        <taxon>Eublepharinae</taxon>
        <taxon>Eublepharis</taxon>
    </lineage>
</organism>
<reference evidence="5" key="1">
    <citation type="submission" date="2025-08" db="UniProtKB">
        <authorList>
            <consortium name="RefSeq"/>
        </authorList>
    </citation>
    <scope>IDENTIFICATION</scope>
    <source>
        <tissue evidence="5">Blood</tissue>
    </source>
</reference>
<dbReference type="Pfam" id="PF00059">
    <property type="entry name" value="Lectin_C"/>
    <property type="match status" value="1"/>
</dbReference>
<dbReference type="GO" id="GO:0005886">
    <property type="term" value="C:plasma membrane"/>
    <property type="evidence" value="ECO:0007669"/>
    <property type="project" value="UniProtKB-SubCell"/>
</dbReference>
<dbReference type="InterPro" id="IPR050828">
    <property type="entry name" value="C-type_lectin/matrix_domain"/>
</dbReference>
<evidence type="ECO:0000313" key="4">
    <source>
        <dbReference type="Proteomes" id="UP001190640"/>
    </source>
</evidence>
<dbReference type="InterPro" id="IPR016187">
    <property type="entry name" value="CTDL_fold"/>
</dbReference>
<keyword evidence="2" id="KW-0430">Lectin</keyword>
<dbReference type="InterPro" id="IPR016186">
    <property type="entry name" value="C-type_lectin-like/link_sf"/>
</dbReference>
<evidence type="ECO:0000256" key="2">
    <source>
        <dbReference type="ARBA" id="ARBA00022734"/>
    </source>
</evidence>
<sequence>MVLSVVVTLKSCPSCPSCSEGWIGWEGKCYYFSDSEANWSSSKSRCNSHGASLVELNTVKELDFVKRYKDRTDYWIGLRREKKGQPWKQQNGSLFNDLCSSSNLIHAVMCQQCPSALYIGQTSQPLHKRINGHKSDIRNGNVQKPVGEHFNLPGHSIKDLKVAVVQQKPFKNKVQREAAELEFICKFDSVKMGLNRDYEWLSHYHR</sequence>